<evidence type="ECO:0000313" key="10">
    <source>
        <dbReference type="Proteomes" id="UP000735874"/>
    </source>
</evidence>
<feature type="compositionally biased region" description="Polar residues" evidence="4">
    <location>
        <begin position="51"/>
        <end position="66"/>
    </location>
</feature>
<evidence type="ECO:0000313" key="9">
    <source>
        <dbReference type="EMBL" id="KAG2972368.1"/>
    </source>
</evidence>
<feature type="region of interest" description="Disordered" evidence="4">
    <location>
        <begin position="45"/>
        <end position="66"/>
    </location>
</feature>
<dbReference type="InterPro" id="IPR011011">
    <property type="entry name" value="Znf_FYVE_PHD"/>
</dbReference>
<evidence type="ECO:0000313" key="7">
    <source>
        <dbReference type="EMBL" id="KAG2903535.1"/>
    </source>
</evidence>
<evidence type="ECO:0000313" key="6">
    <source>
        <dbReference type="EMBL" id="KAG2851495.1"/>
    </source>
</evidence>
<dbReference type="Proteomes" id="UP000735874">
    <property type="component" value="Unassembled WGS sequence"/>
</dbReference>
<dbReference type="Proteomes" id="UP000774804">
    <property type="component" value="Unassembled WGS sequence"/>
</dbReference>
<protein>
    <recommendedName>
        <fullName evidence="5">FYVE zinc finger domain-containing protein</fullName>
    </recommendedName>
</protein>
<dbReference type="AlphaFoldDB" id="A0A8T0YU93"/>
<dbReference type="VEuPathDB" id="FungiDB:PC110_g14647"/>
<comment type="caution">
    <text evidence="6">The sequence shown here is derived from an EMBL/GenBank/DDBJ whole genome shotgun (WGS) entry which is preliminary data.</text>
</comment>
<accession>A0A8T0YU93</accession>
<dbReference type="Proteomes" id="UP000736787">
    <property type="component" value="Unassembled WGS sequence"/>
</dbReference>
<dbReference type="InterPro" id="IPR000306">
    <property type="entry name" value="Znf_FYVE"/>
</dbReference>
<keyword evidence="2" id="KW-0863">Zinc-finger</keyword>
<dbReference type="Pfam" id="PF01363">
    <property type="entry name" value="FYVE"/>
    <property type="match status" value="1"/>
</dbReference>
<organism evidence="6 10">
    <name type="scientific">Phytophthora cactorum</name>
    <dbReference type="NCBI Taxonomy" id="29920"/>
    <lineage>
        <taxon>Eukaryota</taxon>
        <taxon>Sar</taxon>
        <taxon>Stramenopiles</taxon>
        <taxon>Oomycota</taxon>
        <taxon>Peronosporomycetes</taxon>
        <taxon>Peronosporales</taxon>
        <taxon>Peronosporaceae</taxon>
        <taxon>Phytophthora</taxon>
    </lineage>
</organism>
<keyword evidence="1" id="KW-0479">Metal-binding</keyword>
<evidence type="ECO:0000256" key="1">
    <source>
        <dbReference type="ARBA" id="ARBA00022723"/>
    </source>
</evidence>
<dbReference type="Proteomes" id="UP000697107">
    <property type="component" value="Unassembled WGS sequence"/>
</dbReference>
<dbReference type="SUPFAM" id="SSF57903">
    <property type="entry name" value="FYVE/PHD zinc finger"/>
    <property type="match status" value="1"/>
</dbReference>
<evidence type="ECO:0000256" key="3">
    <source>
        <dbReference type="ARBA" id="ARBA00022833"/>
    </source>
</evidence>
<dbReference type="EMBL" id="RCMG01000604">
    <property type="protein sequence ID" value="KAG2851495.1"/>
    <property type="molecule type" value="Genomic_DNA"/>
</dbReference>
<dbReference type="EMBL" id="RCML01000622">
    <property type="protein sequence ID" value="KAG2972368.1"/>
    <property type="molecule type" value="Genomic_DNA"/>
</dbReference>
<evidence type="ECO:0000259" key="5">
    <source>
        <dbReference type="Pfam" id="PF01363"/>
    </source>
</evidence>
<evidence type="ECO:0000313" key="8">
    <source>
        <dbReference type="EMBL" id="KAG2919438.1"/>
    </source>
</evidence>
<proteinExistence type="predicted"/>
<gene>
    <name evidence="6" type="ORF">PC113_g15866</name>
    <name evidence="7" type="ORF">PC115_g15293</name>
    <name evidence="8" type="ORF">PC117_g16772</name>
    <name evidence="9" type="ORF">PC118_g15740</name>
</gene>
<dbReference type="EMBL" id="RCMI01000617">
    <property type="protein sequence ID" value="KAG2903535.1"/>
    <property type="molecule type" value="Genomic_DNA"/>
</dbReference>
<evidence type="ECO:0000256" key="4">
    <source>
        <dbReference type="SAM" id="MobiDB-lite"/>
    </source>
</evidence>
<keyword evidence="3" id="KW-0862">Zinc</keyword>
<dbReference type="GO" id="GO:0008270">
    <property type="term" value="F:zinc ion binding"/>
    <property type="evidence" value="ECO:0007669"/>
    <property type="project" value="UniProtKB-KW"/>
</dbReference>
<dbReference type="Gene3D" id="3.30.40.10">
    <property type="entry name" value="Zinc/RING finger domain, C3HC4 (zinc finger)"/>
    <property type="match status" value="1"/>
</dbReference>
<feature type="domain" description="FYVE zinc finger" evidence="5">
    <location>
        <begin position="2"/>
        <end position="37"/>
    </location>
</feature>
<evidence type="ECO:0000256" key="2">
    <source>
        <dbReference type="ARBA" id="ARBA00022771"/>
    </source>
</evidence>
<name>A0A8T0YU93_9STRA</name>
<dbReference type="InterPro" id="IPR013083">
    <property type="entry name" value="Znf_RING/FYVE/PHD"/>
</dbReference>
<reference evidence="6" key="1">
    <citation type="submission" date="2018-10" db="EMBL/GenBank/DDBJ databases">
        <title>Effector identification in a new, highly contiguous assembly of the strawberry crown rot pathogen Phytophthora cactorum.</title>
        <authorList>
            <person name="Armitage A.D."/>
            <person name="Nellist C.F."/>
            <person name="Bates H."/>
            <person name="Vickerstaff R.J."/>
            <person name="Harrison R.J."/>
        </authorList>
    </citation>
    <scope>NUCLEOTIDE SEQUENCE</scope>
    <source>
        <strain evidence="6">15-7</strain>
        <strain evidence="7">4032</strain>
        <strain evidence="8">4040</strain>
        <strain evidence="9">P415</strain>
    </source>
</reference>
<sequence>MCGNSFCHEHSSRRVSVFGIGFDDEPVRVCDNCFAEYYAASQEPQYPPQYGFSSGPLTTSSRLSGL</sequence>
<dbReference type="EMBL" id="RCMK01000606">
    <property type="protein sequence ID" value="KAG2919438.1"/>
    <property type="molecule type" value="Genomic_DNA"/>
</dbReference>